<comment type="caution">
    <text evidence="2">The sequence shown here is derived from an EMBL/GenBank/DDBJ whole genome shotgun (WGS) entry which is preliminary data.</text>
</comment>
<evidence type="ECO:0000256" key="1">
    <source>
        <dbReference type="SAM" id="Phobius"/>
    </source>
</evidence>
<dbReference type="RefSeq" id="WP_181044129.1">
    <property type="nucleotide sequence ID" value="NZ_MQVX01000001.1"/>
</dbReference>
<dbReference type="EMBL" id="MQVX01000001">
    <property type="protein sequence ID" value="PQJ14672.1"/>
    <property type="molecule type" value="Genomic_DNA"/>
</dbReference>
<keyword evidence="3" id="KW-1185">Reference proteome</keyword>
<reference evidence="3" key="1">
    <citation type="submission" date="2016-11" db="EMBL/GenBank/DDBJ databases">
        <title>Trade-off between light-utilization and light-protection in marine flavobacteria.</title>
        <authorList>
            <person name="Kumagai Y."/>
            <person name="Yoshizawa S."/>
            <person name="Kogure K."/>
        </authorList>
    </citation>
    <scope>NUCLEOTIDE SEQUENCE [LARGE SCALE GENOMIC DNA]</scope>
    <source>
        <strain evidence="3">SG-18</strain>
    </source>
</reference>
<keyword evidence="1" id="KW-0472">Membrane</keyword>
<organism evidence="2 3">
    <name type="scientific">Aureicoccus marinus</name>
    <dbReference type="NCBI Taxonomy" id="754435"/>
    <lineage>
        <taxon>Bacteria</taxon>
        <taxon>Pseudomonadati</taxon>
        <taxon>Bacteroidota</taxon>
        <taxon>Flavobacteriia</taxon>
        <taxon>Flavobacteriales</taxon>
        <taxon>Flavobacteriaceae</taxon>
        <taxon>Aureicoccus</taxon>
    </lineage>
</organism>
<sequence length="146" mass="16448">MISTFKKSWLTIGIGVLALLALLLFFKVNPEGNTFFPKCPLHQHTGIYCSGCGSQRAIHDLLNGQLTEAASHNALLPLALLALFQHYSLKGMGLLRHPKTDKLRLWAENQKSWLTHRYAPLVILVLALGFMLLRNLPFESLEFLRP</sequence>
<evidence type="ECO:0000313" key="2">
    <source>
        <dbReference type="EMBL" id="PQJ14672.1"/>
    </source>
</evidence>
<evidence type="ECO:0000313" key="3">
    <source>
        <dbReference type="Proteomes" id="UP000239366"/>
    </source>
</evidence>
<keyword evidence="1" id="KW-0812">Transmembrane</keyword>
<dbReference type="AlphaFoldDB" id="A0A2S7T420"/>
<name>A0A2S7T420_9FLAO</name>
<dbReference type="Proteomes" id="UP000239366">
    <property type="component" value="Unassembled WGS sequence"/>
</dbReference>
<keyword evidence="1" id="KW-1133">Transmembrane helix</keyword>
<dbReference type="InterPro" id="IPR021215">
    <property type="entry name" value="DUF2752"/>
</dbReference>
<protein>
    <recommendedName>
        <fullName evidence="4">DUF2752 domain-containing protein</fullName>
    </recommendedName>
</protein>
<accession>A0A2S7T420</accession>
<gene>
    <name evidence="2" type="ORF">BST99_01970</name>
</gene>
<feature type="transmembrane region" description="Helical" evidence="1">
    <location>
        <begin position="118"/>
        <end position="136"/>
    </location>
</feature>
<dbReference type="Pfam" id="PF10825">
    <property type="entry name" value="DUF2752"/>
    <property type="match status" value="1"/>
</dbReference>
<evidence type="ECO:0008006" key="4">
    <source>
        <dbReference type="Google" id="ProtNLM"/>
    </source>
</evidence>
<proteinExistence type="predicted"/>